<evidence type="ECO:0000313" key="3">
    <source>
        <dbReference type="Proteomes" id="UP000655443"/>
    </source>
</evidence>
<dbReference type="Proteomes" id="UP000655443">
    <property type="component" value="Unassembled WGS sequence"/>
</dbReference>
<dbReference type="SUPFAM" id="SSF53335">
    <property type="entry name" value="S-adenosyl-L-methionine-dependent methyltransferases"/>
    <property type="match status" value="1"/>
</dbReference>
<protein>
    <recommendedName>
        <fullName evidence="1">Ribosomal RNA large subunit methyltransferase K/L-like methyltransferase domain-containing protein</fullName>
    </recommendedName>
</protein>
<dbReference type="GO" id="GO:0016423">
    <property type="term" value="F:tRNA (guanine) methyltransferase activity"/>
    <property type="evidence" value="ECO:0007669"/>
    <property type="project" value="TreeGrafter"/>
</dbReference>
<name>A0A918YI52_9ACTN</name>
<dbReference type="InterPro" id="IPR000241">
    <property type="entry name" value="RlmKL-like_Mtase"/>
</dbReference>
<dbReference type="Pfam" id="PF01170">
    <property type="entry name" value="UPF0020"/>
    <property type="match status" value="1"/>
</dbReference>
<dbReference type="GO" id="GO:0030488">
    <property type="term" value="P:tRNA methylation"/>
    <property type="evidence" value="ECO:0007669"/>
    <property type="project" value="TreeGrafter"/>
</dbReference>
<keyword evidence="3" id="KW-1185">Reference proteome</keyword>
<evidence type="ECO:0000259" key="1">
    <source>
        <dbReference type="Pfam" id="PF01170"/>
    </source>
</evidence>
<dbReference type="PANTHER" id="PTHR14911:SF13">
    <property type="entry name" value="TRNA (GUANINE(6)-N2)-METHYLTRANSFERASE THUMP3"/>
    <property type="match status" value="1"/>
</dbReference>
<reference evidence="2" key="2">
    <citation type="submission" date="2020-09" db="EMBL/GenBank/DDBJ databases">
        <authorList>
            <person name="Sun Q."/>
            <person name="Ohkuma M."/>
        </authorList>
    </citation>
    <scope>NUCLEOTIDE SEQUENCE</scope>
    <source>
        <strain evidence="2">JCM 4714</strain>
    </source>
</reference>
<reference evidence="2" key="1">
    <citation type="journal article" date="2014" name="Int. J. Syst. Evol. Microbiol.">
        <title>Complete genome sequence of Corynebacterium casei LMG S-19264T (=DSM 44701T), isolated from a smear-ripened cheese.</title>
        <authorList>
            <consortium name="US DOE Joint Genome Institute (JGI-PGF)"/>
            <person name="Walter F."/>
            <person name="Albersmeier A."/>
            <person name="Kalinowski J."/>
            <person name="Ruckert C."/>
        </authorList>
    </citation>
    <scope>NUCLEOTIDE SEQUENCE</scope>
    <source>
        <strain evidence="2">JCM 4714</strain>
    </source>
</reference>
<dbReference type="InterPro" id="IPR029063">
    <property type="entry name" value="SAM-dependent_MTases_sf"/>
</dbReference>
<evidence type="ECO:0000313" key="2">
    <source>
        <dbReference type="EMBL" id="GHE03892.1"/>
    </source>
</evidence>
<dbReference type="Gene3D" id="3.40.50.150">
    <property type="entry name" value="Vaccinia Virus protein VP39"/>
    <property type="match status" value="1"/>
</dbReference>
<dbReference type="EMBL" id="BMVG01000006">
    <property type="protein sequence ID" value="GHE03892.1"/>
    <property type="molecule type" value="Genomic_DNA"/>
</dbReference>
<comment type="caution">
    <text evidence="2">The sequence shown here is derived from an EMBL/GenBank/DDBJ whole genome shotgun (WGS) entry which is preliminary data.</text>
</comment>
<proteinExistence type="predicted"/>
<dbReference type="CDD" id="cd02440">
    <property type="entry name" value="AdoMet_MTases"/>
    <property type="match status" value="1"/>
</dbReference>
<dbReference type="PRINTS" id="PR00507">
    <property type="entry name" value="N12N6MTFRASE"/>
</dbReference>
<accession>A0A918YI52</accession>
<gene>
    <name evidence="2" type="ORF">GCM10010339_33190</name>
</gene>
<dbReference type="AlphaFoldDB" id="A0A918YI52"/>
<feature type="domain" description="Ribosomal RNA large subunit methyltransferase K/L-like methyltransferase" evidence="1">
    <location>
        <begin position="167"/>
        <end position="329"/>
    </location>
</feature>
<sequence>MLREIDLASPVRGHLHLESLPGVVDRLLQHCHDIGAPALANIRRTSDSVHFDFDGSLQQLMPLRMFSSLSVVLDETEHARVDGFADALARLKESTDDGVIGALSGPPAYRVDRIEGRDAFIDGVSGTLGWKNDPRAWDINIAEHGRFLVAEVGALHRSRRYPKLHRIPASVNPVVASLLVQLAKPEADSTVYDPFCGSGTLLTETDAVGKGGFLLGTDISLKALRVARLNLELVRTPHLLAEARAELMPLPSQSVDRVVSNMPFGKRVGSHEVNSRLYPEFLAELARVLHPKGRAVLLTEDKKRFQQAVQETRRIHVIKEVQVTSGGLHPTAYVIEYTQKSRRMDRRRKRQGQ</sequence>
<dbReference type="PANTHER" id="PTHR14911">
    <property type="entry name" value="THUMP DOMAIN-CONTAINING"/>
    <property type="match status" value="1"/>
</dbReference>
<organism evidence="2 3">
    <name type="scientific">Streptomyces alanosinicus</name>
    <dbReference type="NCBI Taxonomy" id="68171"/>
    <lineage>
        <taxon>Bacteria</taxon>
        <taxon>Bacillati</taxon>
        <taxon>Actinomycetota</taxon>
        <taxon>Actinomycetes</taxon>
        <taxon>Kitasatosporales</taxon>
        <taxon>Streptomycetaceae</taxon>
        <taxon>Streptomyces</taxon>
    </lineage>
</organism>